<dbReference type="OrthoDB" id="3177640at2"/>
<evidence type="ECO:0000256" key="1">
    <source>
        <dbReference type="ARBA" id="ARBA00005721"/>
    </source>
</evidence>
<organism evidence="2 3">
    <name type="scientific">Berryella intestinalis</name>
    <dbReference type="NCBI Taxonomy" id="1531429"/>
    <lineage>
        <taxon>Bacteria</taxon>
        <taxon>Bacillati</taxon>
        <taxon>Actinomycetota</taxon>
        <taxon>Coriobacteriia</taxon>
        <taxon>Eggerthellales</taxon>
        <taxon>Eggerthellaceae</taxon>
        <taxon>Berryella</taxon>
    </lineage>
</organism>
<evidence type="ECO:0000313" key="3">
    <source>
        <dbReference type="Proteomes" id="UP000031121"/>
    </source>
</evidence>
<dbReference type="HOGENOM" id="CLU_113198_4_4_11"/>
<gene>
    <name evidence="2" type="ORF">JI75_08460</name>
</gene>
<reference evidence="2 3" key="2">
    <citation type="journal article" date="2015" name="Genome Announc.">
        <title>Complete Genome Sequence of Coriobacteriaceae Strain 68-1-3, a Novel Mucus-Degrading Isolate from the Swine Intestinal Tract.</title>
        <authorList>
            <person name="Looft T."/>
            <person name="Bayles D.O."/>
            <person name="Alt D.P."/>
            <person name="Stanton T.B."/>
        </authorList>
    </citation>
    <scope>NUCLEOTIDE SEQUENCE [LARGE SCALE GENOMIC DNA]</scope>
    <source>
        <strain evidence="2 3">68-1-3</strain>
    </source>
</reference>
<dbReference type="STRING" id="1531429.JI75_08460"/>
<dbReference type="RefSeq" id="WP_039690110.1">
    <property type="nucleotide sequence ID" value="NZ_CP009302.1"/>
</dbReference>
<sequence length="115" mass="11855">MSDLHVEGMDVASNVVETIVSIAATSVEGVASVGTATASGIRSLFSAKPNTQGIAIDVEDDEKLRISVRIVARYGYALPDVAAEVRSAIVDAVSTQVGASVGSVDVFVDGIQFDK</sequence>
<dbReference type="InterPro" id="IPR005531">
    <property type="entry name" value="Asp23"/>
</dbReference>
<dbReference type="Pfam" id="PF03780">
    <property type="entry name" value="Asp23"/>
    <property type="match status" value="1"/>
</dbReference>
<dbReference type="Proteomes" id="UP000031121">
    <property type="component" value="Chromosome"/>
</dbReference>
<keyword evidence="3" id="KW-1185">Reference proteome</keyword>
<accession>A0A0A8BBZ2</accession>
<evidence type="ECO:0000313" key="2">
    <source>
        <dbReference type="EMBL" id="AJC12672.1"/>
    </source>
</evidence>
<dbReference type="EMBL" id="CP009302">
    <property type="protein sequence ID" value="AJC12672.1"/>
    <property type="molecule type" value="Genomic_DNA"/>
</dbReference>
<name>A0A0A8BBZ2_9ACTN</name>
<proteinExistence type="inferred from homology"/>
<reference evidence="3" key="1">
    <citation type="submission" date="2014-08" db="EMBL/GenBank/DDBJ databases">
        <title>Coriobacteriaceae sp. complete genome.</title>
        <authorList>
            <person name="Looft T."/>
            <person name="Bayles D.O."/>
            <person name="Stanton T.B."/>
        </authorList>
    </citation>
    <scope>NUCLEOTIDE SEQUENCE [LARGE SCALE GENOMIC DNA]</scope>
    <source>
        <strain evidence="3">68-1-3</strain>
    </source>
</reference>
<protein>
    <submittedName>
        <fullName evidence="2">Alkaline-shock protein</fullName>
    </submittedName>
</protein>
<dbReference type="AlphaFoldDB" id="A0A0A8BBZ2"/>
<comment type="similarity">
    <text evidence="1">Belongs to the asp23 family.</text>
</comment>
<dbReference type="PANTHER" id="PTHR34297">
    <property type="entry name" value="HYPOTHETICAL CYTOSOLIC PROTEIN-RELATED"/>
    <property type="match status" value="1"/>
</dbReference>
<dbReference type="KEGG" id="cbac:JI75_08460"/>